<evidence type="ECO:0000313" key="1">
    <source>
        <dbReference type="EMBL" id="OGL78221.1"/>
    </source>
</evidence>
<protein>
    <recommendedName>
        <fullName evidence="3">50S ribosomal protein L7/L12</fullName>
    </recommendedName>
</protein>
<dbReference type="AlphaFoldDB" id="A0A1F7UIW8"/>
<reference evidence="1 2" key="1">
    <citation type="journal article" date="2016" name="Nat. Commun.">
        <title>Thousands of microbial genomes shed light on interconnected biogeochemical processes in an aquifer system.</title>
        <authorList>
            <person name="Anantharaman K."/>
            <person name="Brown C.T."/>
            <person name="Hug L.A."/>
            <person name="Sharon I."/>
            <person name="Castelle C.J."/>
            <person name="Probst A.J."/>
            <person name="Thomas B.C."/>
            <person name="Singh A."/>
            <person name="Wilkins M.J."/>
            <person name="Karaoz U."/>
            <person name="Brodie E.L."/>
            <person name="Williams K.H."/>
            <person name="Hubbard S.S."/>
            <person name="Banfield J.F."/>
        </authorList>
    </citation>
    <scope>NUCLEOTIDE SEQUENCE [LARGE SCALE GENOMIC DNA]</scope>
</reference>
<comment type="caution">
    <text evidence="1">The sequence shown here is derived from an EMBL/GenBank/DDBJ whole genome shotgun (WGS) entry which is preliminary data.</text>
</comment>
<dbReference type="STRING" id="1802399.A3E39_02930"/>
<dbReference type="EMBL" id="MGEH01000036">
    <property type="protein sequence ID" value="OGL78221.1"/>
    <property type="molecule type" value="Genomic_DNA"/>
</dbReference>
<accession>A0A1F7UIW8</accession>
<proteinExistence type="predicted"/>
<gene>
    <name evidence="1" type="ORF">A3E39_02930</name>
</gene>
<evidence type="ECO:0000313" key="2">
    <source>
        <dbReference type="Proteomes" id="UP000176603"/>
    </source>
</evidence>
<organism evidence="1 2">
    <name type="scientific">Candidatus Uhrbacteria bacterium RIFCSPHIGHO2_12_FULL_60_25</name>
    <dbReference type="NCBI Taxonomy" id="1802399"/>
    <lineage>
        <taxon>Bacteria</taxon>
        <taxon>Candidatus Uhriibacteriota</taxon>
    </lineage>
</organism>
<sequence length="168" mass="18349">MASLKEELAGLERIMTSDADPADLEDLIQRRASVDGETIGPAQEGKIIEGVFDGQHMVGSDGRQYLVPPNYASKSKLVEGDILKLTIAPNGTFLFKQIGPIERQRVMGVLTRDEHTGDWKSVANGKKYNILTASVTFFKGTAGDDCVILVPKSAPSRWAAVENVIKRY</sequence>
<evidence type="ECO:0008006" key="3">
    <source>
        <dbReference type="Google" id="ProtNLM"/>
    </source>
</evidence>
<dbReference type="Proteomes" id="UP000176603">
    <property type="component" value="Unassembled WGS sequence"/>
</dbReference>
<name>A0A1F7UIW8_9BACT</name>